<evidence type="ECO:0000256" key="1">
    <source>
        <dbReference type="SAM" id="MobiDB-lite"/>
    </source>
</evidence>
<dbReference type="Pfam" id="PF22584">
    <property type="entry name" value="CFAP143"/>
    <property type="match status" value="1"/>
</dbReference>
<dbReference type="PANTHER" id="PTHR15510:SF5">
    <property type="entry name" value="SPERM-ASSOCIATED ANTIGEN 8"/>
    <property type="match status" value="1"/>
</dbReference>
<accession>A0A9Q1D882</accession>
<organism evidence="2 3">
    <name type="scientific">Conger conger</name>
    <name type="common">Conger eel</name>
    <name type="synonym">Muraena conger</name>
    <dbReference type="NCBI Taxonomy" id="82655"/>
    <lineage>
        <taxon>Eukaryota</taxon>
        <taxon>Metazoa</taxon>
        <taxon>Chordata</taxon>
        <taxon>Craniata</taxon>
        <taxon>Vertebrata</taxon>
        <taxon>Euteleostomi</taxon>
        <taxon>Actinopterygii</taxon>
        <taxon>Neopterygii</taxon>
        <taxon>Teleostei</taxon>
        <taxon>Anguilliformes</taxon>
        <taxon>Congridae</taxon>
        <taxon>Conger</taxon>
    </lineage>
</organism>
<feature type="region of interest" description="Disordered" evidence="1">
    <location>
        <begin position="117"/>
        <end position="136"/>
    </location>
</feature>
<evidence type="ECO:0000313" key="2">
    <source>
        <dbReference type="EMBL" id="KAJ8261210.1"/>
    </source>
</evidence>
<gene>
    <name evidence="2" type="ORF">COCON_G00169330</name>
</gene>
<dbReference type="AlphaFoldDB" id="A0A9Q1D882"/>
<dbReference type="Proteomes" id="UP001152803">
    <property type="component" value="Unassembled WGS sequence"/>
</dbReference>
<keyword evidence="3" id="KW-1185">Reference proteome</keyword>
<dbReference type="EMBL" id="JAFJMO010000012">
    <property type="protein sequence ID" value="KAJ8261210.1"/>
    <property type="molecule type" value="Genomic_DNA"/>
</dbReference>
<dbReference type="GO" id="GO:0005634">
    <property type="term" value="C:nucleus"/>
    <property type="evidence" value="ECO:0007669"/>
    <property type="project" value="TreeGrafter"/>
</dbReference>
<evidence type="ECO:0000313" key="3">
    <source>
        <dbReference type="Proteomes" id="UP001152803"/>
    </source>
</evidence>
<proteinExistence type="predicted"/>
<dbReference type="OrthoDB" id="2120499at2759"/>
<comment type="caution">
    <text evidence="2">The sequence shown here is derived from an EMBL/GenBank/DDBJ whole genome shotgun (WGS) entry which is preliminary data.</text>
</comment>
<dbReference type="GO" id="GO:0045944">
    <property type="term" value="P:positive regulation of transcription by RNA polymerase II"/>
    <property type="evidence" value="ECO:0007669"/>
    <property type="project" value="TreeGrafter"/>
</dbReference>
<name>A0A9Q1D882_CONCO</name>
<dbReference type="GO" id="GO:0005737">
    <property type="term" value="C:cytoplasm"/>
    <property type="evidence" value="ECO:0007669"/>
    <property type="project" value="TreeGrafter"/>
</dbReference>
<dbReference type="InterPro" id="IPR026124">
    <property type="entry name" value="Sperm-assoc_Ag8"/>
</dbReference>
<protein>
    <recommendedName>
        <fullName evidence="4">Sperm-associated antigen 8</fullName>
    </recommendedName>
</protein>
<evidence type="ECO:0008006" key="4">
    <source>
        <dbReference type="Google" id="ProtNLM"/>
    </source>
</evidence>
<dbReference type="GO" id="GO:0008017">
    <property type="term" value="F:microtubule binding"/>
    <property type="evidence" value="ECO:0007669"/>
    <property type="project" value="InterPro"/>
</dbReference>
<dbReference type="PANTHER" id="PTHR15510">
    <property type="entry name" value="SPERM-ASSOCIATED ANTIGEN 8"/>
    <property type="match status" value="1"/>
</dbReference>
<reference evidence="2" key="1">
    <citation type="journal article" date="2023" name="Science">
        <title>Genome structures resolve the early diversification of teleost fishes.</title>
        <authorList>
            <person name="Parey E."/>
            <person name="Louis A."/>
            <person name="Montfort J."/>
            <person name="Bouchez O."/>
            <person name="Roques C."/>
            <person name="Iampietro C."/>
            <person name="Lluch J."/>
            <person name="Castinel A."/>
            <person name="Donnadieu C."/>
            <person name="Desvignes T."/>
            <person name="Floi Bucao C."/>
            <person name="Jouanno E."/>
            <person name="Wen M."/>
            <person name="Mejri S."/>
            <person name="Dirks R."/>
            <person name="Jansen H."/>
            <person name="Henkel C."/>
            <person name="Chen W.J."/>
            <person name="Zahm M."/>
            <person name="Cabau C."/>
            <person name="Klopp C."/>
            <person name="Thompson A.W."/>
            <person name="Robinson-Rechavi M."/>
            <person name="Braasch I."/>
            <person name="Lecointre G."/>
            <person name="Bobe J."/>
            <person name="Postlethwait J.H."/>
            <person name="Berthelot C."/>
            <person name="Roest Crollius H."/>
            <person name="Guiguen Y."/>
        </authorList>
    </citation>
    <scope>NUCLEOTIDE SEQUENCE</scope>
    <source>
        <strain evidence="2">Concon-B</strain>
    </source>
</reference>
<sequence>MNTSDDVGTKSTAKCLLDNWVEERATSFIDTEESKAHISKHGHQGIISMDLVSKTQDVTTVKEAFIPPAASQIRQRGLREELLEKALYSTISQQVDEEFNPGPPPAEFISTTREDFKVPGFQSVPPSPSKEHDYKSEQAISFWSENHEKVQRVTAVKTRDTPFKRNSLFSTPIGQRLDDPVL</sequence>